<sequence length="461" mass="50946">MMPIKRATFLAGIQRRLYLRGNQVRAITLFTVSNTGRHIRIDVITITAQIVAPTLSTVIANQHSNMSSLTSLLAASTTHLRFCWSPGDKTLVSLVHELQPACLVCRQTTHRAHQSSGHQSVWPLFLAVWALETRRRIRGSDGTEKKKQSPLIPTESSQRKSLTGQITSTKCTLNREAELISGTEKLLPWRSKTGASGVVGRYSGPPGSSLSLRRLHWICCLFRGSFWSSGCFCCSPRALARSLRGGTKRETGTGDGALSARERGVSGSVILSAIREPEVPDGQWSWRQKSCRKPGYSDVGRKPFNRTSEEDETRDSWNADSQISKGSSESASSIGSLGNIDYLVQEHQVEMNRHMFAVCQNQRKEEGVEKKQSEVGLAVSGEEDEASAGPEFENTDCDASVEANITSRSGWTVGKFDEDIAKSRQCSSTVRIKRFPLQRQIEAICCQEIVSPSTRQVWQAE</sequence>
<proteinExistence type="predicted"/>
<feature type="compositionally biased region" description="Low complexity" evidence="1">
    <location>
        <begin position="321"/>
        <end position="333"/>
    </location>
</feature>
<dbReference type="AlphaFoldDB" id="A0A448XBX1"/>
<feature type="region of interest" description="Disordered" evidence="1">
    <location>
        <begin position="369"/>
        <end position="394"/>
    </location>
</feature>
<gene>
    <name evidence="2" type="ORF">PXEA_LOCUS26677</name>
</gene>
<protein>
    <submittedName>
        <fullName evidence="2">Uncharacterized protein</fullName>
    </submittedName>
</protein>
<feature type="region of interest" description="Disordered" evidence="1">
    <location>
        <begin position="139"/>
        <end position="165"/>
    </location>
</feature>
<feature type="compositionally biased region" description="Polar residues" evidence="1">
    <location>
        <begin position="154"/>
        <end position="165"/>
    </location>
</feature>
<organism evidence="2 3">
    <name type="scientific">Protopolystoma xenopodis</name>
    <dbReference type="NCBI Taxonomy" id="117903"/>
    <lineage>
        <taxon>Eukaryota</taxon>
        <taxon>Metazoa</taxon>
        <taxon>Spiralia</taxon>
        <taxon>Lophotrochozoa</taxon>
        <taxon>Platyhelminthes</taxon>
        <taxon>Monogenea</taxon>
        <taxon>Polyopisthocotylea</taxon>
        <taxon>Polystomatidea</taxon>
        <taxon>Polystomatidae</taxon>
        <taxon>Protopolystoma</taxon>
    </lineage>
</organism>
<dbReference type="EMBL" id="CAAALY010245403">
    <property type="protein sequence ID" value="VEL33237.1"/>
    <property type="molecule type" value="Genomic_DNA"/>
</dbReference>
<name>A0A448XBX1_9PLAT</name>
<feature type="region of interest" description="Disordered" evidence="1">
    <location>
        <begin position="284"/>
        <end position="333"/>
    </location>
</feature>
<reference evidence="2" key="1">
    <citation type="submission" date="2018-11" db="EMBL/GenBank/DDBJ databases">
        <authorList>
            <consortium name="Pathogen Informatics"/>
        </authorList>
    </citation>
    <scope>NUCLEOTIDE SEQUENCE</scope>
</reference>
<dbReference type="Proteomes" id="UP000784294">
    <property type="component" value="Unassembled WGS sequence"/>
</dbReference>
<comment type="caution">
    <text evidence="2">The sequence shown here is derived from an EMBL/GenBank/DDBJ whole genome shotgun (WGS) entry which is preliminary data.</text>
</comment>
<keyword evidence="3" id="KW-1185">Reference proteome</keyword>
<evidence type="ECO:0000313" key="2">
    <source>
        <dbReference type="EMBL" id="VEL33237.1"/>
    </source>
</evidence>
<evidence type="ECO:0000256" key="1">
    <source>
        <dbReference type="SAM" id="MobiDB-lite"/>
    </source>
</evidence>
<accession>A0A448XBX1</accession>
<evidence type="ECO:0000313" key="3">
    <source>
        <dbReference type="Proteomes" id="UP000784294"/>
    </source>
</evidence>